<dbReference type="EMBL" id="CP024201">
    <property type="protein sequence ID" value="ATQ42388.1"/>
    <property type="molecule type" value="Genomic_DNA"/>
</dbReference>
<keyword evidence="3" id="KW-0479">Metal-binding</keyword>
<keyword evidence="4" id="KW-0249">Electron transport</keyword>
<dbReference type="KEGG" id="cmb:CSW64_08160"/>
<reference evidence="7 8" key="1">
    <citation type="submission" date="2017-10" db="EMBL/GenBank/DDBJ databases">
        <title>Genome sequence of Caulobacter mirabilis FWC38.</title>
        <authorList>
            <person name="Fiebig A."/>
            <person name="Crosson S."/>
        </authorList>
    </citation>
    <scope>NUCLEOTIDE SEQUENCE [LARGE SCALE GENOMIC DNA]</scope>
    <source>
        <strain evidence="7 8">FWC 38</strain>
    </source>
</reference>
<evidence type="ECO:0000313" key="7">
    <source>
        <dbReference type="EMBL" id="ATQ42388.1"/>
    </source>
</evidence>
<proteinExistence type="predicted"/>
<evidence type="ECO:0000313" key="8">
    <source>
        <dbReference type="Proteomes" id="UP000228945"/>
    </source>
</evidence>
<keyword evidence="5" id="KW-0408">Iron</keyword>
<name>A0A2D2AWJ9_9CAUL</name>
<protein>
    <submittedName>
        <fullName evidence="7">Cytochrome c5 family protein</fullName>
    </submittedName>
</protein>
<keyword evidence="1" id="KW-0813">Transport</keyword>
<dbReference type="InterPro" id="IPR002323">
    <property type="entry name" value="Cyt_CIE"/>
</dbReference>
<dbReference type="RefSeq" id="WP_099621645.1">
    <property type="nucleotide sequence ID" value="NZ_CP024201.1"/>
</dbReference>
<gene>
    <name evidence="7" type="ORF">CSW64_08160</name>
</gene>
<dbReference type="PRINTS" id="PR00607">
    <property type="entry name" value="CYTCHROMECIE"/>
</dbReference>
<dbReference type="AlphaFoldDB" id="A0A2D2AWJ9"/>
<dbReference type="GO" id="GO:0020037">
    <property type="term" value="F:heme binding"/>
    <property type="evidence" value="ECO:0007669"/>
    <property type="project" value="InterPro"/>
</dbReference>
<dbReference type="OrthoDB" id="9814708at2"/>
<dbReference type="InterPro" id="IPR009056">
    <property type="entry name" value="Cyt_c-like_dom"/>
</dbReference>
<keyword evidence="8" id="KW-1185">Reference proteome</keyword>
<dbReference type="GO" id="GO:0009055">
    <property type="term" value="F:electron transfer activity"/>
    <property type="evidence" value="ECO:0007669"/>
    <property type="project" value="InterPro"/>
</dbReference>
<evidence type="ECO:0000259" key="6">
    <source>
        <dbReference type="Pfam" id="PF13442"/>
    </source>
</evidence>
<organism evidence="7 8">
    <name type="scientific">Caulobacter mirabilis</name>
    <dbReference type="NCBI Taxonomy" id="69666"/>
    <lineage>
        <taxon>Bacteria</taxon>
        <taxon>Pseudomonadati</taxon>
        <taxon>Pseudomonadota</taxon>
        <taxon>Alphaproteobacteria</taxon>
        <taxon>Caulobacterales</taxon>
        <taxon>Caulobacteraceae</taxon>
        <taxon>Caulobacter</taxon>
    </lineage>
</organism>
<dbReference type="PANTHER" id="PTHR40942">
    <property type="match status" value="1"/>
</dbReference>
<evidence type="ECO:0000256" key="1">
    <source>
        <dbReference type="ARBA" id="ARBA00022448"/>
    </source>
</evidence>
<dbReference type="Pfam" id="PF13442">
    <property type="entry name" value="Cytochrome_CBB3"/>
    <property type="match status" value="1"/>
</dbReference>
<evidence type="ECO:0000256" key="2">
    <source>
        <dbReference type="ARBA" id="ARBA00022617"/>
    </source>
</evidence>
<evidence type="ECO:0000256" key="3">
    <source>
        <dbReference type="ARBA" id="ARBA00022723"/>
    </source>
</evidence>
<feature type="domain" description="Cytochrome c" evidence="6">
    <location>
        <begin position="38"/>
        <end position="112"/>
    </location>
</feature>
<evidence type="ECO:0000256" key="4">
    <source>
        <dbReference type="ARBA" id="ARBA00022982"/>
    </source>
</evidence>
<dbReference type="Proteomes" id="UP000228945">
    <property type="component" value="Chromosome"/>
</dbReference>
<dbReference type="PROSITE" id="PS51257">
    <property type="entry name" value="PROKAR_LIPOPROTEIN"/>
    <property type="match status" value="1"/>
</dbReference>
<dbReference type="InterPro" id="IPR036909">
    <property type="entry name" value="Cyt_c-like_dom_sf"/>
</dbReference>
<dbReference type="PANTHER" id="PTHR40942:SF4">
    <property type="entry name" value="CYTOCHROME C5"/>
    <property type="match status" value="1"/>
</dbReference>
<dbReference type="Gene3D" id="1.10.760.10">
    <property type="entry name" value="Cytochrome c-like domain"/>
    <property type="match status" value="1"/>
</dbReference>
<keyword evidence="2" id="KW-0349">Heme</keyword>
<sequence>MRRGMLIVGAGLLLLAACGPKTPPPPTQEEALKIMPADARLAGLYETSCKACHAIADTGAPGVHDRAAWDKRWTQGEQVLLDRTIQGYNAMPAGGQCASCTPDDLKALIHFMAGREDSAK</sequence>
<evidence type="ECO:0000256" key="5">
    <source>
        <dbReference type="ARBA" id="ARBA00023004"/>
    </source>
</evidence>
<dbReference type="SUPFAM" id="SSF46626">
    <property type="entry name" value="Cytochrome c"/>
    <property type="match status" value="1"/>
</dbReference>
<dbReference type="GO" id="GO:0005506">
    <property type="term" value="F:iron ion binding"/>
    <property type="evidence" value="ECO:0007669"/>
    <property type="project" value="InterPro"/>
</dbReference>
<accession>A0A2D2AWJ9</accession>